<keyword evidence="4" id="KW-0456">Lyase</keyword>
<dbReference type="Pfam" id="PF01081">
    <property type="entry name" value="Aldolase"/>
    <property type="match status" value="1"/>
</dbReference>
<dbReference type="PANTHER" id="PTHR30246:SF1">
    <property type="entry name" value="2-DEHYDRO-3-DEOXY-6-PHOSPHOGALACTONATE ALDOLASE-RELATED"/>
    <property type="match status" value="1"/>
</dbReference>
<comment type="similarity">
    <text evidence="2">Belongs to the KHG/KDPG aldolase family.</text>
</comment>
<keyword evidence="7" id="KW-1185">Reference proteome</keyword>
<dbReference type="EMBL" id="JAIMFO010000006">
    <property type="protein sequence ID" value="MBY4797760.1"/>
    <property type="molecule type" value="Genomic_DNA"/>
</dbReference>
<proteinExistence type="inferred from homology"/>
<evidence type="ECO:0000313" key="6">
    <source>
        <dbReference type="EMBL" id="MBY4797760.1"/>
    </source>
</evidence>
<dbReference type="PANTHER" id="PTHR30246">
    <property type="entry name" value="2-KETO-3-DEOXY-6-PHOSPHOGLUCONATE ALDOLASE"/>
    <property type="match status" value="1"/>
</dbReference>
<evidence type="ECO:0000313" key="7">
    <source>
        <dbReference type="Proteomes" id="UP000700908"/>
    </source>
</evidence>
<dbReference type="Gene3D" id="3.20.20.70">
    <property type="entry name" value="Aldolase class I"/>
    <property type="match status" value="1"/>
</dbReference>
<keyword evidence="5" id="KW-0119">Carbohydrate metabolism</keyword>
<comment type="pathway">
    <text evidence="1">Carbohydrate acid metabolism.</text>
</comment>
<evidence type="ECO:0000256" key="4">
    <source>
        <dbReference type="ARBA" id="ARBA00023239"/>
    </source>
</evidence>
<dbReference type="InterPro" id="IPR013785">
    <property type="entry name" value="Aldolase_TIM"/>
</dbReference>
<comment type="caution">
    <text evidence="6">The sequence shown here is derived from an EMBL/GenBank/DDBJ whole genome shotgun (WGS) entry which is preliminary data.</text>
</comment>
<organism evidence="6 7">
    <name type="scientific">Collinsella ureilytica</name>
    <dbReference type="NCBI Taxonomy" id="2869515"/>
    <lineage>
        <taxon>Bacteria</taxon>
        <taxon>Bacillati</taxon>
        <taxon>Actinomycetota</taxon>
        <taxon>Coriobacteriia</taxon>
        <taxon>Coriobacteriales</taxon>
        <taxon>Coriobacteriaceae</taxon>
        <taxon>Collinsella</taxon>
    </lineage>
</organism>
<evidence type="ECO:0000256" key="1">
    <source>
        <dbReference type="ARBA" id="ARBA00004761"/>
    </source>
</evidence>
<dbReference type="CDD" id="cd00452">
    <property type="entry name" value="KDPG_aldolase"/>
    <property type="match status" value="1"/>
</dbReference>
<evidence type="ECO:0000256" key="2">
    <source>
        <dbReference type="ARBA" id="ARBA00006906"/>
    </source>
</evidence>
<dbReference type="Proteomes" id="UP000700908">
    <property type="component" value="Unassembled WGS sequence"/>
</dbReference>
<sequence length="209" mass="22758">MIDPSLTEFPKITVILRGYEYNQVRCVVKSMVGSKLGAVEVAMNTPDAGQIIKKITEEFGDAILVGAGTVTSVDRANEAVKAGAKFALSPICFTNEIFQICKVNGLLTVPSAFTPSEAWHMFEMGADILKIFPAGTLGPKYIRDIQAPLNPMPIMVVGGVNGDNCQQFFDEGALYAGIGSGIFDPIHIVGMDVERLKEDIEIFEQKIRW</sequence>
<name>A0ABS7MK61_9ACTN</name>
<dbReference type="SUPFAM" id="SSF51569">
    <property type="entry name" value="Aldolase"/>
    <property type="match status" value="1"/>
</dbReference>
<accession>A0ABS7MK61</accession>
<evidence type="ECO:0000256" key="5">
    <source>
        <dbReference type="ARBA" id="ARBA00023277"/>
    </source>
</evidence>
<gene>
    <name evidence="6" type="ORF">K6V98_05240</name>
</gene>
<dbReference type="InterPro" id="IPR000887">
    <property type="entry name" value="Aldlse_KDPG_KHG"/>
</dbReference>
<comment type="subunit">
    <text evidence="3">Homotrimer.</text>
</comment>
<dbReference type="RefSeq" id="WP_222199475.1">
    <property type="nucleotide sequence ID" value="NZ_JAIMFO010000006.1"/>
</dbReference>
<reference evidence="6 7" key="1">
    <citation type="submission" date="2021-08" db="EMBL/GenBank/DDBJ databases">
        <title>Collinsella faecalis sp. nov. isolated from swine faeces.</title>
        <authorList>
            <person name="Oh B.S."/>
            <person name="Lee J.H."/>
        </authorList>
    </citation>
    <scope>NUCLEOTIDE SEQUENCE [LARGE SCALE GENOMIC DNA]</scope>
    <source>
        <strain evidence="6 7">AGMB00827</strain>
    </source>
</reference>
<protein>
    <submittedName>
        <fullName evidence="6">Bifunctional 4-hydroxy-2-oxoglutarate aldolase/2-dehydro-3-deoxy-phosphogluconate aldolase</fullName>
    </submittedName>
</protein>
<evidence type="ECO:0000256" key="3">
    <source>
        <dbReference type="ARBA" id="ARBA00011233"/>
    </source>
</evidence>